<accession>A0ABU6DRX2</accession>
<evidence type="ECO:0008006" key="4">
    <source>
        <dbReference type="Google" id="ProtNLM"/>
    </source>
</evidence>
<dbReference type="PROSITE" id="PS00135">
    <property type="entry name" value="TRYPSIN_SER"/>
    <property type="match status" value="1"/>
</dbReference>
<evidence type="ECO:0000313" key="3">
    <source>
        <dbReference type="Proteomes" id="UP001339883"/>
    </source>
</evidence>
<keyword evidence="3" id="KW-1185">Reference proteome</keyword>
<dbReference type="InterPro" id="IPR018114">
    <property type="entry name" value="TRYPSIN_HIS"/>
</dbReference>
<feature type="chain" id="PRO_5047377079" description="Peptidase S1 domain-containing protein" evidence="1">
    <location>
        <begin position="23"/>
        <end position="261"/>
    </location>
</feature>
<feature type="signal peptide" evidence="1">
    <location>
        <begin position="1"/>
        <end position="22"/>
    </location>
</feature>
<dbReference type="PROSITE" id="PS00134">
    <property type="entry name" value="TRYPSIN_HIS"/>
    <property type="match status" value="1"/>
</dbReference>
<gene>
    <name evidence="2" type="ORF">I2F25_00975</name>
</gene>
<proteinExistence type="predicted"/>
<protein>
    <recommendedName>
        <fullName evidence="4">Peptidase S1 domain-containing protein</fullName>
    </recommendedName>
</protein>
<dbReference type="Gene3D" id="2.40.10.10">
    <property type="entry name" value="Trypsin-like serine proteases"/>
    <property type="match status" value="2"/>
</dbReference>
<name>A0ABU6DRX2_9GAMM</name>
<sequence>MLTVYKSTLVLVAILSTSSVFAVESFRTRTPILSGTQLVFPQGECTAGLVLKKTGMWENMTPYRRAVRYVLTASHCGRTNDDVKVGNQVVGKFVWRSERSDLGLVRIEPSRRNFTHCSAPSTGLACSIVTTYEPLALGKIFVSTTGIALSIRGTGAPNTNEVFCTSGHTTGINCTWGKVPTPPGWMHPVTPQITKSAETYGRNVEGGDSGGPVASFGTRGLIYGIISTKGMHWSEHPNKMTYVPIAQFFQEQPGYEIAPSN</sequence>
<organism evidence="2 3">
    <name type="scientific">Acinetobacter pollinis</name>
    <dbReference type="NCBI Taxonomy" id="2605270"/>
    <lineage>
        <taxon>Bacteria</taxon>
        <taxon>Pseudomonadati</taxon>
        <taxon>Pseudomonadota</taxon>
        <taxon>Gammaproteobacteria</taxon>
        <taxon>Moraxellales</taxon>
        <taxon>Moraxellaceae</taxon>
        <taxon>Acinetobacter</taxon>
    </lineage>
</organism>
<evidence type="ECO:0000256" key="1">
    <source>
        <dbReference type="SAM" id="SignalP"/>
    </source>
</evidence>
<dbReference type="RefSeq" id="WP_325774284.1">
    <property type="nucleotide sequence ID" value="NZ_VTDN01000001.1"/>
</dbReference>
<dbReference type="InterPro" id="IPR043504">
    <property type="entry name" value="Peptidase_S1_PA_chymotrypsin"/>
</dbReference>
<dbReference type="SUPFAM" id="SSF50494">
    <property type="entry name" value="Trypsin-like serine proteases"/>
    <property type="match status" value="1"/>
</dbReference>
<keyword evidence="1" id="KW-0732">Signal</keyword>
<dbReference type="Proteomes" id="UP001339883">
    <property type="component" value="Unassembled WGS sequence"/>
</dbReference>
<reference evidence="2 3" key="1">
    <citation type="submission" date="2019-08" db="EMBL/GenBank/DDBJ databases">
        <title>Five species of Acinetobacter isolated from floral nectar and animal pollinators.</title>
        <authorList>
            <person name="Hendry T.A."/>
        </authorList>
    </citation>
    <scope>NUCLEOTIDE SEQUENCE [LARGE SCALE GENOMIC DNA]</scope>
    <source>
        <strain evidence="2 3">MD18.27</strain>
    </source>
</reference>
<dbReference type="InterPro" id="IPR033116">
    <property type="entry name" value="TRYPSIN_SER"/>
</dbReference>
<dbReference type="EMBL" id="VTDN01000001">
    <property type="protein sequence ID" value="MEB5475638.1"/>
    <property type="molecule type" value="Genomic_DNA"/>
</dbReference>
<evidence type="ECO:0000313" key="2">
    <source>
        <dbReference type="EMBL" id="MEB5475638.1"/>
    </source>
</evidence>
<comment type="caution">
    <text evidence="2">The sequence shown here is derived from an EMBL/GenBank/DDBJ whole genome shotgun (WGS) entry which is preliminary data.</text>
</comment>
<dbReference type="InterPro" id="IPR009003">
    <property type="entry name" value="Peptidase_S1_PA"/>
</dbReference>